<proteinExistence type="predicted"/>
<dbReference type="InterPro" id="IPR002187">
    <property type="entry name" value="N-reg_PII"/>
</dbReference>
<gene>
    <name evidence="1" type="ORF">J2Z35_000302</name>
</gene>
<dbReference type="EMBL" id="JAGGLI010000002">
    <property type="protein sequence ID" value="MBP2026513.1"/>
    <property type="molecule type" value="Genomic_DNA"/>
</dbReference>
<evidence type="ECO:0000313" key="1">
    <source>
        <dbReference type="EMBL" id="MBP2026513.1"/>
    </source>
</evidence>
<dbReference type="InterPro" id="IPR011322">
    <property type="entry name" value="N-reg_PII-like_a/b"/>
</dbReference>
<dbReference type="Pfam" id="PF00543">
    <property type="entry name" value="P-II"/>
    <property type="match status" value="1"/>
</dbReference>
<dbReference type="PROSITE" id="PS51343">
    <property type="entry name" value="PII_GLNB_DOM"/>
    <property type="match status" value="1"/>
</dbReference>
<dbReference type="SMART" id="SM00938">
    <property type="entry name" value="P-II"/>
    <property type="match status" value="1"/>
</dbReference>
<dbReference type="RefSeq" id="WP_209658649.1">
    <property type="nucleotide sequence ID" value="NZ_JAGGLI010000002.1"/>
</dbReference>
<organism evidence="1 2">
    <name type="scientific">Acetoanaerobium pronyense</name>
    <dbReference type="NCBI Taxonomy" id="1482736"/>
    <lineage>
        <taxon>Bacteria</taxon>
        <taxon>Bacillati</taxon>
        <taxon>Bacillota</taxon>
        <taxon>Clostridia</taxon>
        <taxon>Peptostreptococcales</taxon>
        <taxon>Filifactoraceae</taxon>
        <taxon>Acetoanaerobium</taxon>
    </lineage>
</organism>
<keyword evidence="2" id="KW-1185">Reference proteome</keyword>
<evidence type="ECO:0000313" key="2">
    <source>
        <dbReference type="Proteomes" id="UP001314903"/>
    </source>
</evidence>
<dbReference type="InterPro" id="IPR015867">
    <property type="entry name" value="N-reg_PII/ATP_PRibTrfase_C"/>
</dbReference>
<protein>
    <submittedName>
        <fullName evidence="1">Nitrogen regulatory protein PII</fullName>
    </submittedName>
</protein>
<dbReference type="SUPFAM" id="SSF54913">
    <property type="entry name" value="GlnB-like"/>
    <property type="match status" value="2"/>
</dbReference>
<name>A0ABS4KFI8_9FIRM</name>
<comment type="caution">
    <text evidence="1">The sequence shown here is derived from an EMBL/GenBank/DDBJ whole genome shotgun (WGS) entry which is preliminary data.</text>
</comment>
<reference evidence="1 2" key="1">
    <citation type="submission" date="2021-03" db="EMBL/GenBank/DDBJ databases">
        <title>Genomic Encyclopedia of Type Strains, Phase IV (KMG-IV): sequencing the most valuable type-strain genomes for metagenomic binning, comparative biology and taxonomic classification.</title>
        <authorList>
            <person name="Goeker M."/>
        </authorList>
    </citation>
    <scope>NUCLEOTIDE SEQUENCE [LARGE SCALE GENOMIC DNA]</scope>
    <source>
        <strain evidence="1 2">DSM 27512</strain>
    </source>
</reference>
<dbReference type="Gene3D" id="3.30.70.120">
    <property type="match status" value="2"/>
</dbReference>
<accession>A0ABS4KFI8</accession>
<dbReference type="Proteomes" id="UP001314903">
    <property type="component" value="Unassembled WGS sequence"/>
</dbReference>
<sequence length="219" mass="24260">MIIYDFNILILNHGMGSKVISFAKECGISGGTVIIGTGTVRNSFLSFFELNKSTKEIVLILANRELGCRFLEKANEKFNFKKENHGIAFSLDVSKIMGFDKYKTDKLYQCESEGEAMTNYDSIFVIVDKGRGEDVVDAASEAGAQGATIINARGSGIHETSKIFAIEIEPEKEIVLILVENKITDDVCIRINEKIKLNEPGNGILFVQNVNKAYGIYKD</sequence>